<reference evidence="2" key="1">
    <citation type="journal article" date="2020" name="bioRxiv">
        <title>Chromosome-level reference genome of the European wasp spider Argiope bruennichi: a resource for studies on range expansion and evolutionary adaptation.</title>
        <authorList>
            <person name="Sheffer M.M."/>
            <person name="Hoppe A."/>
            <person name="Krehenwinkel H."/>
            <person name="Uhl G."/>
            <person name="Kuss A.W."/>
            <person name="Jensen L."/>
            <person name="Jensen C."/>
            <person name="Gillespie R.G."/>
            <person name="Hoff K.J."/>
            <person name="Prost S."/>
        </authorList>
    </citation>
    <scope>NUCLEOTIDE SEQUENCE</scope>
</reference>
<gene>
    <name evidence="2" type="ORF">HNY73_001448</name>
</gene>
<dbReference type="OrthoDB" id="9048788at2759"/>
<evidence type="ECO:0000256" key="1">
    <source>
        <dbReference type="SAM" id="SignalP"/>
    </source>
</evidence>
<dbReference type="EMBL" id="JABXBU010000001">
    <property type="protein sequence ID" value="KAF8797151.1"/>
    <property type="molecule type" value="Genomic_DNA"/>
</dbReference>
<sequence length="190" mass="21961">MFKASSFSVLAYLGILFLSVSALPPWAHSWQHGAIHPGYWPHRPNRPTWGHDRDYRPVPETVIRPGYEPDQQDYDDEDEQSGYFGCSCFLYVENTMVFRREDTDQRRYSCTGYGLRRCSRYCDELFQNEGLRSSSEQEACDVLGREVYTSWYRKNQVCGRNGPQIDIPMETGLCCRRGRPSLSCGAEQTS</sequence>
<keyword evidence="3" id="KW-1185">Reference proteome</keyword>
<dbReference type="AlphaFoldDB" id="A0A8T0G1S2"/>
<keyword evidence="1" id="KW-0732">Signal</keyword>
<protein>
    <submittedName>
        <fullName evidence="2">Uncharacterized protein</fullName>
    </submittedName>
</protein>
<reference evidence="2" key="2">
    <citation type="submission" date="2020-06" db="EMBL/GenBank/DDBJ databases">
        <authorList>
            <person name="Sheffer M."/>
        </authorList>
    </citation>
    <scope>NUCLEOTIDE SEQUENCE</scope>
</reference>
<proteinExistence type="predicted"/>
<comment type="caution">
    <text evidence="2">The sequence shown here is derived from an EMBL/GenBank/DDBJ whole genome shotgun (WGS) entry which is preliminary data.</text>
</comment>
<name>A0A8T0G1S2_ARGBR</name>
<accession>A0A8T0G1S2</accession>
<feature type="signal peptide" evidence="1">
    <location>
        <begin position="1"/>
        <end position="22"/>
    </location>
</feature>
<evidence type="ECO:0000313" key="2">
    <source>
        <dbReference type="EMBL" id="KAF8797151.1"/>
    </source>
</evidence>
<dbReference type="OMA" id="WYRKNQV"/>
<organism evidence="2 3">
    <name type="scientific">Argiope bruennichi</name>
    <name type="common">Wasp spider</name>
    <name type="synonym">Aranea bruennichi</name>
    <dbReference type="NCBI Taxonomy" id="94029"/>
    <lineage>
        <taxon>Eukaryota</taxon>
        <taxon>Metazoa</taxon>
        <taxon>Ecdysozoa</taxon>
        <taxon>Arthropoda</taxon>
        <taxon>Chelicerata</taxon>
        <taxon>Arachnida</taxon>
        <taxon>Araneae</taxon>
        <taxon>Araneomorphae</taxon>
        <taxon>Entelegynae</taxon>
        <taxon>Araneoidea</taxon>
        <taxon>Araneidae</taxon>
        <taxon>Argiope</taxon>
    </lineage>
</organism>
<dbReference type="Proteomes" id="UP000807504">
    <property type="component" value="Unassembled WGS sequence"/>
</dbReference>
<evidence type="ECO:0000313" key="3">
    <source>
        <dbReference type="Proteomes" id="UP000807504"/>
    </source>
</evidence>
<feature type="chain" id="PRO_5035776939" evidence="1">
    <location>
        <begin position="23"/>
        <end position="190"/>
    </location>
</feature>